<keyword evidence="1" id="KW-0812">Transmembrane</keyword>
<protein>
    <submittedName>
        <fullName evidence="2">Uncharacterized protein</fullName>
    </submittedName>
</protein>
<dbReference type="AlphaFoldDB" id="A0A0C3GRY0"/>
<gene>
    <name evidence="2" type="ORF">OIDMADRAFT_36004</name>
</gene>
<dbReference type="InParanoid" id="A0A0C3GRY0"/>
<feature type="transmembrane region" description="Helical" evidence="1">
    <location>
        <begin position="75"/>
        <end position="96"/>
    </location>
</feature>
<evidence type="ECO:0000256" key="1">
    <source>
        <dbReference type="SAM" id="Phobius"/>
    </source>
</evidence>
<keyword evidence="1" id="KW-0472">Membrane</keyword>
<reference evidence="2 3" key="1">
    <citation type="submission" date="2014-04" db="EMBL/GenBank/DDBJ databases">
        <authorList>
            <consortium name="DOE Joint Genome Institute"/>
            <person name="Kuo A."/>
            <person name="Martino E."/>
            <person name="Perotto S."/>
            <person name="Kohler A."/>
            <person name="Nagy L.G."/>
            <person name="Floudas D."/>
            <person name="Copeland A."/>
            <person name="Barry K.W."/>
            <person name="Cichocki N."/>
            <person name="Veneault-Fourrey C."/>
            <person name="LaButti K."/>
            <person name="Lindquist E.A."/>
            <person name="Lipzen A."/>
            <person name="Lundell T."/>
            <person name="Morin E."/>
            <person name="Murat C."/>
            <person name="Sun H."/>
            <person name="Tunlid A."/>
            <person name="Henrissat B."/>
            <person name="Grigoriev I.V."/>
            <person name="Hibbett D.S."/>
            <person name="Martin F."/>
            <person name="Nordberg H.P."/>
            <person name="Cantor M.N."/>
            <person name="Hua S.X."/>
        </authorList>
    </citation>
    <scope>NUCLEOTIDE SEQUENCE [LARGE SCALE GENOMIC DNA]</scope>
    <source>
        <strain evidence="2 3">Zn</strain>
    </source>
</reference>
<dbReference type="HOGENOM" id="CLU_1768646_0_0_1"/>
<reference evidence="3" key="2">
    <citation type="submission" date="2015-01" db="EMBL/GenBank/DDBJ databases">
        <title>Evolutionary Origins and Diversification of the Mycorrhizal Mutualists.</title>
        <authorList>
            <consortium name="DOE Joint Genome Institute"/>
            <consortium name="Mycorrhizal Genomics Consortium"/>
            <person name="Kohler A."/>
            <person name="Kuo A."/>
            <person name="Nagy L.G."/>
            <person name="Floudas D."/>
            <person name="Copeland A."/>
            <person name="Barry K.W."/>
            <person name="Cichocki N."/>
            <person name="Veneault-Fourrey C."/>
            <person name="LaButti K."/>
            <person name="Lindquist E.A."/>
            <person name="Lipzen A."/>
            <person name="Lundell T."/>
            <person name="Morin E."/>
            <person name="Murat C."/>
            <person name="Riley R."/>
            <person name="Ohm R."/>
            <person name="Sun H."/>
            <person name="Tunlid A."/>
            <person name="Henrissat B."/>
            <person name="Grigoriev I.V."/>
            <person name="Hibbett D.S."/>
            <person name="Martin F."/>
        </authorList>
    </citation>
    <scope>NUCLEOTIDE SEQUENCE [LARGE SCALE GENOMIC DNA]</scope>
    <source>
        <strain evidence="3">Zn</strain>
    </source>
</reference>
<evidence type="ECO:0000313" key="3">
    <source>
        <dbReference type="Proteomes" id="UP000054321"/>
    </source>
</evidence>
<dbReference type="OrthoDB" id="5983572at2759"/>
<sequence>MPSYESLHSQLPRKREEQVDMKSPITGIHRTTTDNILGDPVTLATISVSTFGWFLTFVASAVSATQQDTDPYPNYCWFSIVFMLCLIVGIIAAIVTDTTECYHMAIVGFLAAGLILTSSSVDGLLYTSNSAKQAAAAGFIVLTTVNV</sequence>
<proteinExistence type="predicted"/>
<dbReference type="Proteomes" id="UP000054321">
    <property type="component" value="Unassembled WGS sequence"/>
</dbReference>
<organism evidence="2 3">
    <name type="scientific">Oidiodendron maius (strain Zn)</name>
    <dbReference type="NCBI Taxonomy" id="913774"/>
    <lineage>
        <taxon>Eukaryota</taxon>
        <taxon>Fungi</taxon>
        <taxon>Dikarya</taxon>
        <taxon>Ascomycota</taxon>
        <taxon>Pezizomycotina</taxon>
        <taxon>Leotiomycetes</taxon>
        <taxon>Leotiomycetes incertae sedis</taxon>
        <taxon>Myxotrichaceae</taxon>
        <taxon>Oidiodendron</taxon>
    </lineage>
</organism>
<accession>A0A0C3GRY0</accession>
<evidence type="ECO:0000313" key="2">
    <source>
        <dbReference type="EMBL" id="KIM93211.1"/>
    </source>
</evidence>
<dbReference type="EMBL" id="KN832898">
    <property type="protein sequence ID" value="KIM93211.1"/>
    <property type="molecule type" value="Genomic_DNA"/>
</dbReference>
<keyword evidence="3" id="KW-1185">Reference proteome</keyword>
<keyword evidence="1" id="KW-1133">Transmembrane helix</keyword>
<feature type="transmembrane region" description="Helical" evidence="1">
    <location>
        <begin position="102"/>
        <end position="125"/>
    </location>
</feature>
<feature type="transmembrane region" description="Helical" evidence="1">
    <location>
        <begin position="41"/>
        <end position="63"/>
    </location>
</feature>
<name>A0A0C3GRY0_OIDMZ</name>
<dbReference type="STRING" id="913774.A0A0C3GRY0"/>